<feature type="compositionally biased region" description="Basic and acidic residues" evidence="1">
    <location>
        <begin position="60"/>
        <end position="75"/>
    </location>
</feature>
<evidence type="ECO:0008006" key="5">
    <source>
        <dbReference type="Google" id="ProtNLM"/>
    </source>
</evidence>
<keyword evidence="4" id="KW-1185">Reference proteome</keyword>
<sequence>MKHTIRAFALGLLTVSAILGISYLTQDTTDTSAETTPPTNQEMIDHLSSEGYEVSSTTAPEEHSSMDKQPEKESGSENIPENQENTSDESQNEEESSENQDNSEGYQLTVETGMSSMDISRELNEAGLLEDVDSFDDYMQAKDYSRFIQIGTFKVTEDMSYREIADTITSK</sequence>
<evidence type="ECO:0000313" key="4">
    <source>
        <dbReference type="Proteomes" id="UP001596990"/>
    </source>
</evidence>
<dbReference type="EMBL" id="JBHTKL010000001">
    <property type="protein sequence ID" value="MFD1018759.1"/>
    <property type="molecule type" value="Genomic_DNA"/>
</dbReference>
<proteinExistence type="predicted"/>
<dbReference type="Proteomes" id="UP001596990">
    <property type="component" value="Unassembled WGS sequence"/>
</dbReference>
<evidence type="ECO:0000256" key="1">
    <source>
        <dbReference type="SAM" id="MobiDB-lite"/>
    </source>
</evidence>
<protein>
    <recommendedName>
        <fullName evidence="5">YceG-like family protein</fullName>
    </recommendedName>
</protein>
<reference evidence="4" key="1">
    <citation type="journal article" date="2019" name="Int. J. Syst. Evol. Microbiol.">
        <title>The Global Catalogue of Microorganisms (GCM) 10K type strain sequencing project: providing services to taxonomists for standard genome sequencing and annotation.</title>
        <authorList>
            <consortium name="The Broad Institute Genomics Platform"/>
            <consortium name="The Broad Institute Genome Sequencing Center for Infectious Disease"/>
            <person name="Wu L."/>
            <person name="Ma J."/>
        </authorList>
    </citation>
    <scope>NUCLEOTIDE SEQUENCE [LARGE SCALE GENOMIC DNA]</scope>
    <source>
        <strain evidence="4">CCUG 56607</strain>
    </source>
</reference>
<accession>A0ABW3L2F4</accession>
<comment type="caution">
    <text evidence="3">The sequence shown here is derived from an EMBL/GenBank/DDBJ whole genome shotgun (WGS) entry which is preliminary data.</text>
</comment>
<feature type="signal peptide" evidence="2">
    <location>
        <begin position="1"/>
        <end position="27"/>
    </location>
</feature>
<keyword evidence="2" id="KW-0732">Signal</keyword>
<feature type="compositionally biased region" description="Acidic residues" evidence="1">
    <location>
        <begin position="86"/>
        <end position="98"/>
    </location>
</feature>
<feature type="chain" id="PRO_5045772207" description="YceG-like family protein" evidence="2">
    <location>
        <begin position="28"/>
        <end position="171"/>
    </location>
</feature>
<feature type="compositionally biased region" description="Low complexity" evidence="1">
    <location>
        <begin position="28"/>
        <end position="39"/>
    </location>
</feature>
<feature type="region of interest" description="Disordered" evidence="1">
    <location>
        <begin position="28"/>
        <end position="107"/>
    </location>
</feature>
<dbReference type="Gene3D" id="3.30.1490.480">
    <property type="entry name" value="Endolytic murein transglycosylase"/>
    <property type="match status" value="1"/>
</dbReference>
<evidence type="ECO:0000256" key="2">
    <source>
        <dbReference type="SAM" id="SignalP"/>
    </source>
</evidence>
<organism evidence="3 4">
    <name type="scientific">Thalassobacillus hwangdonensis</name>
    <dbReference type="NCBI Taxonomy" id="546108"/>
    <lineage>
        <taxon>Bacteria</taxon>
        <taxon>Bacillati</taxon>
        <taxon>Bacillota</taxon>
        <taxon>Bacilli</taxon>
        <taxon>Bacillales</taxon>
        <taxon>Bacillaceae</taxon>
        <taxon>Thalassobacillus</taxon>
    </lineage>
</organism>
<dbReference type="RefSeq" id="WP_386057508.1">
    <property type="nucleotide sequence ID" value="NZ_JBHTKL010000001.1"/>
</dbReference>
<evidence type="ECO:0000313" key="3">
    <source>
        <dbReference type="EMBL" id="MFD1018759.1"/>
    </source>
</evidence>
<name>A0ABW3L2F4_9BACI</name>
<gene>
    <name evidence="3" type="ORF">ACFQ2J_06040</name>
</gene>